<dbReference type="EMBL" id="RKHR01000003">
    <property type="protein sequence ID" value="ROS04822.1"/>
    <property type="molecule type" value="Genomic_DNA"/>
</dbReference>
<evidence type="ECO:0000313" key="8">
    <source>
        <dbReference type="Proteomes" id="UP000275394"/>
    </source>
</evidence>
<proteinExistence type="inferred from homology"/>
<evidence type="ECO:0000256" key="4">
    <source>
        <dbReference type="ARBA" id="ARBA00022694"/>
    </source>
</evidence>
<evidence type="ECO:0000256" key="3">
    <source>
        <dbReference type="ARBA" id="ARBA00022691"/>
    </source>
</evidence>
<dbReference type="EC" id="2.5.1.25" evidence="1"/>
<dbReference type="OrthoDB" id="268835at2"/>
<evidence type="ECO:0000313" key="7">
    <source>
        <dbReference type="EMBL" id="ROS04822.1"/>
    </source>
</evidence>
<name>A0A3N2DYR6_9GAMM</name>
<dbReference type="Proteomes" id="UP000275394">
    <property type="component" value="Unassembled WGS sequence"/>
</dbReference>
<dbReference type="Pfam" id="PF03942">
    <property type="entry name" value="DTW"/>
    <property type="match status" value="1"/>
</dbReference>
<dbReference type="PANTHER" id="PTHR21392:SF0">
    <property type="entry name" value="TRNA-URIDINE AMINOCARBOXYPROPYLTRANSFERASE 2"/>
    <property type="match status" value="1"/>
</dbReference>
<dbReference type="SMART" id="SM01144">
    <property type="entry name" value="DTW"/>
    <property type="match status" value="1"/>
</dbReference>
<sequence>MSKTPQKDTRAHCERCLRPASVCLCHLICKINNDIKVTIYRHPSETNKAVGTASLAHLCLENSSIIDTEVVKQVTHAQETLQVLVFPPLEAEATSSIVLNTSALAALLNDRPIELIFLDGTWKKARKMYYLSPDLHQLPKLNLDLSGITAHYTIRKAEKSGQLSTLEAIAAALSQCEQNTEKYLPLLTLQQGMVDQQLAAMDKKVRLRYE</sequence>
<dbReference type="GO" id="GO:0008033">
    <property type="term" value="P:tRNA processing"/>
    <property type="evidence" value="ECO:0007669"/>
    <property type="project" value="UniProtKB-KW"/>
</dbReference>
<keyword evidence="8" id="KW-1185">Reference proteome</keyword>
<keyword evidence="2" id="KW-0808">Transferase</keyword>
<dbReference type="PANTHER" id="PTHR21392">
    <property type="entry name" value="TRNA-URIDINE AMINOCARBOXYPROPYLTRANSFERASE 2"/>
    <property type="match status" value="1"/>
</dbReference>
<evidence type="ECO:0000259" key="6">
    <source>
        <dbReference type="SMART" id="SM01144"/>
    </source>
</evidence>
<dbReference type="InterPro" id="IPR039262">
    <property type="entry name" value="DTWD2/TAPT"/>
</dbReference>
<feature type="domain" description="DTW" evidence="6">
    <location>
        <begin position="9"/>
        <end position="202"/>
    </location>
</feature>
<dbReference type="RefSeq" id="WP_123710790.1">
    <property type="nucleotide sequence ID" value="NZ_RKHR01000003.1"/>
</dbReference>
<gene>
    <name evidence="7" type="ORF">EDC56_0335</name>
</gene>
<evidence type="ECO:0000256" key="5">
    <source>
        <dbReference type="ARBA" id="ARBA00034489"/>
    </source>
</evidence>
<dbReference type="GO" id="GO:0016432">
    <property type="term" value="F:tRNA-uridine aminocarboxypropyltransferase activity"/>
    <property type="evidence" value="ECO:0007669"/>
    <property type="project" value="UniProtKB-EC"/>
</dbReference>
<keyword evidence="4" id="KW-0819">tRNA processing</keyword>
<protein>
    <recommendedName>
        <fullName evidence="1">tRNA-uridine aminocarboxypropyltransferase</fullName>
        <ecNumber evidence="1">2.5.1.25</ecNumber>
    </recommendedName>
</protein>
<keyword evidence="3" id="KW-0949">S-adenosyl-L-methionine</keyword>
<comment type="caution">
    <text evidence="7">The sequence shown here is derived from an EMBL/GenBank/DDBJ whole genome shotgun (WGS) entry which is preliminary data.</text>
</comment>
<evidence type="ECO:0000256" key="2">
    <source>
        <dbReference type="ARBA" id="ARBA00022679"/>
    </source>
</evidence>
<accession>A0A3N2DYR6</accession>
<organism evidence="7 8">
    <name type="scientific">Sinobacterium caligoides</name>
    <dbReference type="NCBI Taxonomy" id="933926"/>
    <lineage>
        <taxon>Bacteria</taxon>
        <taxon>Pseudomonadati</taxon>
        <taxon>Pseudomonadota</taxon>
        <taxon>Gammaproteobacteria</taxon>
        <taxon>Cellvibrionales</taxon>
        <taxon>Spongiibacteraceae</taxon>
        <taxon>Sinobacterium</taxon>
    </lineage>
</organism>
<dbReference type="AlphaFoldDB" id="A0A3N2DYR6"/>
<comment type="similarity">
    <text evidence="5">Belongs to the TDD superfamily. DTWD2 family.</text>
</comment>
<reference evidence="7 8" key="1">
    <citation type="submission" date="2018-11" db="EMBL/GenBank/DDBJ databases">
        <title>Genomic Encyclopedia of Type Strains, Phase IV (KMG-IV): sequencing the most valuable type-strain genomes for metagenomic binning, comparative biology and taxonomic classification.</title>
        <authorList>
            <person name="Goeker M."/>
        </authorList>
    </citation>
    <scope>NUCLEOTIDE SEQUENCE [LARGE SCALE GENOMIC DNA]</scope>
    <source>
        <strain evidence="7 8">DSM 100316</strain>
    </source>
</reference>
<dbReference type="InterPro" id="IPR005636">
    <property type="entry name" value="DTW"/>
</dbReference>
<evidence type="ECO:0000256" key="1">
    <source>
        <dbReference type="ARBA" id="ARBA00012386"/>
    </source>
</evidence>